<dbReference type="EMBL" id="BRPK01000001">
    <property type="protein sequence ID" value="GLB34383.1"/>
    <property type="molecule type" value="Genomic_DNA"/>
</dbReference>
<dbReference type="Proteomes" id="UP001063166">
    <property type="component" value="Unassembled WGS sequence"/>
</dbReference>
<proteinExistence type="predicted"/>
<dbReference type="InterPro" id="IPR032675">
    <property type="entry name" value="LRR_dom_sf"/>
</dbReference>
<protein>
    <recommendedName>
        <fullName evidence="3">F-box domain-containing protein</fullName>
    </recommendedName>
</protein>
<evidence type="ECO:0008006" key="3">
    <source>
        <dbReference type="Google" id="ProtNLM"/>
    </source>
</evidence>
<dbReference type="SUPFAM" id="SSF52047">
    <property type="entry name" value="RNI-like"/>
    <property type="match status" value="1"/>
</dbReference>
<dbReference type="AlphaFoldDB" id="A0A9P3PFB1"/>
<name>A0A9P3PFB1_LYOSH</name>
<reference evidence="1" key="1">
    <citation type="submission" date="2022-07" db="EMBL/GenBank/DDBJ databases">
        <title>The genome of Lyophyllum shimeji provides insight into the initial evolution of ectomycorrhizal fungal genome.</title>
        <authorList>
            <person name="Kobayashi Y."/>
            <person name="Shibata T."/>
            <person name="Hirakawa H."/>
            <person name="Shigenobu S."/>
            <person name="Nishiyama T."/>
            <person name="Yamada A."/>
            <person name="Hasebe M."/>
            <person name="Kawaguchi M."/>
        </authorList>
    </citation>
    <scope>NUCLEOTIDE SEQUENCE</scope>
    <source>
        <strain evidence="1">AT787</strain>
    </source>
</reference>
<comment type="caution">
    <text evidence="1">The sequence shown here is derived from an EMBL/GenBank/DDBJ whole genome shotgun (WGS) entry which is preliminary data.</text>
</comment>
<dbReference type="OrthoDB" id="3256525at2759"/>
<gene>
    <name evidence="1" type="ORF">LshimejAT787_0112670</name>
</gene>
<evidence type="ECO:0000313" key="2">
    <source>
        <dbReference type="Proteomes" id="UP001063166"/>
    </source>
</evidence>
<accession>A0A9P3PFB1</accession>
<evidence type="ECO:0000313" key="1">
    <source>
        <dbReference type="EMBL" id="GLB34383.1"/>
    </source>
</evidence>
<sequence>MMANSITVSAFHHSVPLTSSPQSMSTSNLPPELLIRIFRLATSTPITPKLFHTDYRPFYDPPDEVEREALKDADKTASALVLVCRAWRRLALEFVYESIRLNHGMASLLQSLRSSAKQGPQEAYGRWVRRLALSVIEHEDPLNPVTPLDVLRFCPNAEILVKYDDDLLPHSMSGANLTTIKRLDWWFAHYRDGTHQFETDEDDRSRGVDFLCEVLQRAPNLEYLSLARRYAAHFFNDMPTRLENVSTLPSLRTLRMEFLPAMPFRSAVEALAFPRLRNVIIDSSMLRPECSPILENPGIEVVELVDDHGFAEEDSLPALFSVCQHLRELNYCIEYTCPTQPSSPYPSLKCIRLNIKQNPMLHFASWNLEAAANAVWEHVDGHFAMYKRSSFPSLESVVLHGDWAKTVADPRFRALSEALEGEGIRLELDT</sequence>
<organism evidence="1 2">
    <name type="scientific">Lyophyllum shimeji</name>
    <name type="common">Hon-shimeji</name>
    <name type="synonym">Tricholoma shimeji</name>
    <dbReference type="NCBI Taxonomy" id="47721"/>
    <lineage>
        <taxon>Eukaryota</taxon>
        <taxon>Fungi</taxon>
        <taxon>Dikarya</taxon>
        <taxon>Basidiomycota</taxon>
        <taxon>Agaricomycotina</taxon>
        <taxon>Agaricomycetes</taxon>
        <taxon>Agaricomycetidae</taxon>
        <taxon>Agaricales</taxon>
        <taxon>Tricholomatineae</taxon>
        <taxon>Lyophyllaceae</taxon>
        <taxon>Lyophyllum</taxon>
    </lineage>
</organism>
<dbReference type="Gene3D" id="3.80.10.10">
    <property type="entry name" value="Ribonuclease Inhibitor"/>
    <property type="match status" value="1"/>
</dbReference>
<keyword evidence="2" id="KW-1185">Reference proteome</keyword>